<dbReference type="EMBL" id="JAHUTI010020523">
    <property type="protein sequence ID" value="MED6238844.1"/>
    <property type="molecule type" value="Genomic_DNA"/>
</dbReference>
<feature type="region of interest" description="Disordered" evidence="1">
    <location>
        <begin position="1"/>
        <end position="32"/>
    </location>
</feature>
<keyword evidence="3" id="KW-1185">Reference proteome</keyword>
<evidence type="ECO:0000313" key="2">
    <source>
        <dbReference type="EMBL" id="MED6238844.1"/>
    </source>
</evidence>
<gene>
    <name evidence="2" type="ORF">ATANTOWER_031031</name>
</gene>
<dbReference type="Proteomes" id="UP001345963">
    <property type="component" value="Unassembled WGS sequence"/>
</dbReference>
<feature type="compositionally biased region" description="Basic and acidic residues" evidence="1">
    <location>
        <begin position="1"/>
        <end position="15"/>
    </location>
</feature>
<proteinExistence type="predicted"/>
<reference evidence="2 3" key="1">
    <citation type="submission" date="2021-07" db="EMBL/GenBank/DDBJ databases">
        <authorList>
            <person name="Palmer J.M."/>
        </authorList>
    </citation>
    <scope>NUCLEOTIDE SEQUENCE [LARGE SCALE GENOMIC DNA]</scope>
    <source>
        <strain evidence="2 3">AT_MEX2019</strain>
        <tissue evidence="2">Muscle</tissue>
    </source>
</reference>
<evidence type="ECO:0000256" key="1">
    <source>
        <dbReference type="SAM" id="MobiDB-lite"/>
    </source>
</evidence>
<organism evidence="2 3">
    <name type="scientific">Ataeniobius toweri</name>
    <dbReference type="NCBI Taxonomy" id="208326"/>
    <lineage>
        <taxon>Eukaryota</taxon>
        <taxon>Metazoa</taxon>
        <taxon>Chordata</taxon>
        <taxon>Craniata</taxon>
        <taxon>Vertebrata</taxon>
        <taxon>Euteleostomi</taxon>
        <taxon>Actinopterygii</taxon>
        <taxon>Neopterygii</taxon>
        <taxon>Teleostei</taxon>
        <taxon>Neoteleostei</taxon>
        <taxon>Acanthomorphata</taxon>
        <taxon>Ovalentaria</taxon>
        <taxon>Atherinomorphae</taxon>
        <taxon>Cyprinodontiformes</taxon>
        <taxon>Goodeidae</taxon>
        <taxon>Ataeniobius</taxon>
    </lineage>
</organism>
<sequence length="121" mass="13658">MCGRHRETTQQEDPHVAAAAAHGGGTGSTKARLWEPRGPSNTYNLFVFGFTVLVFRSGLVRDQLLKIRVKPFQPQRLGAPTKDKPWICKLNHAESCSAVRRRALKPIMIFPLMIEKVRNHL</sequence>
<accession>A0ABU7AMC0</accession>
<comment type="caution">
    <text evidence="2">The sequence shown here is derived from an EMBL/GenBank/DDBJ whole genome shotgun (WGS) entry which is preliminary data.</text>
</comment>
<name>A0ABU7AMC0_9TELE</name>
<evidence type="ECO:0000313" key="3">
    <source>
        <dbReference type="Proteomes" id="UP001345963"/>
    </source>
</evidence>
<protein>
    <submittedName>
        <fullName evidence="2">Uncharacterized protein</fullName>
    </submittedName>
</protein>